<keyword evidence="1" id="KW-0472">Membrane</keyword>
<evidence type="ECO:0008006" key="4">
    <source>
        <dbReference type="Google" id="ProtNLM"/>
    </source>
</evidence>
<evidence type="ECO:0000313" key="2">
    <source>
        <dbReference type="EMBL" id="AZN28942.1"/>
    </source>
</evidence>
<reference evidence="2 3" key="1">
    <citation type="submission" date="2018-12" db="EMBL/GenBank/DDBJ databases">
        <title>Complete genome sequence of Flaviflexus salsibiostraticola KCTC 33148.</title>
        <authorList>
            <person name="Bae J.-W."/>
        </authorList>
    </citation>
    <scope>NUCLEOTIDE SEQUENCE [LARGE SCALE GENOMIC DNA]</scope>
    <source>
        <strain evidence="2 3">KCTC 33148</strain>
    </source>
</reference>
<organism evidence="2 3">
    <name type="scientific">Flaviflexus salsibiostraticola</name>
    <dbReference type="NCBI Taxonomy" id="1282737"/>
    <lineage>
        <taxon>Bacteria</taxon>
        <taxon>Bacillati</taxon>
        <taxon>Actinomycetota</taxon>
        <taxon>Actinomycetes</taxon>
        <taxon>Actinomycetales</taxon>
        <taxon>Actinomycetaceae</taxon>
        <taxon>Flaviflexus</taxon>
    </lineage>
</organism>
<protein>
    <recommendedName>
        <fullName evidence="4">Cell division protein FtsL</fullName>
    </recommendedName>
</protein>
<keyword evidence="3" id="KW-1185">Reference proteome</keyword>
<dbReference type="AlphaFoldDB" id="A0A3Q8WS21"/>
<dbReference type="KEGG" id="fsl:EJO69_00480"/>
<evidence type="ECO:0000313" key="3">
    <source>
        <dbReference type="Proteomes" id="UP000270021"/>
    </source>
</evidence>
<evidence type="ECO:0000256" key="1">
    <source>
        <dbReference type="SAM" id="Phobius"/>
    </source>
</evidence>
<dbReference type="EMBL" id="CP034438">
    <property type="protein sequence ID" value="AZN28942.1"/>
    <property type="molecule type" value="Genomic_DNA"/>
</dbReference>
<feature type="transmembrane region" description="Helical" evidence="1">
    <location>
        <begin position="35"/>
        <end position="56"/>
    </location>
</feature>
<gene>
    <name evidence="2" type="ORF">EJO69_00480</name>
</gene>
<sequence>MSATAHAPARPARRPIVAGLPTIEVVPSPAPVRGFVAATVVCILLFCGALATVFGLNTAMVEGAYEIQQKQVLLNDLADTQGTLTDQIAEASTAVELRVRAEALGLVPAAEIRHVDLGEGVVSAGIGGNAP</sequence>
<dbReference type="RefSeq" id="WP_126037762.1">
    <property type="nucleotide sequence ID" value="NZ_CP034438.1"/>
</dbReference>
<name>A0A3Q8WS21_9ACTO</name>
<keyword evidence="1" id="KW-0812">Transmembrane</keyword>
<keyword evidence="1" id="KW-1133">Transmembrane helix</keyword>
<dbReference type="OrthoDB" id="3267558at2"/>
<dbReference type="Proteomes" id="UP000270021">
    <property type="component" value="Chromosome"/>
</dbReference>
<proteinExistence type="predicted"/>
<accession>A0A3Q8WS21</accession>